<comment type="caution">
    <text evidence="3">The sequence shown here is derived from an EMBL/GenBank/DDBJ whole genome shotgun (WGS) entry which is preliminary data.</text>
</comment>
<evidence type="ECO:0000256" key="1">
    <source>
        <dbReference type="SAM" id="SignalP"/>
    </source>
</evidence>
<dbReference type="Proteomes" id="UP000271010">
    <property type="component" value="Unassembled WGS sequence"/>
</dbReference>
<evidence type="ECO:0000259" key="2">
    <source>
        <dbReference type="Pfam" id="PF10988"/>
    </source>
</evidence>
<protein>
    <submittedName>
        <fullName evidence="3">DUF2807 domain-containing protein</fullName>
    </submittedName>
</protein>
<accession>A0A3M9N516</accession>
<keyword evidence="4" id="KW-1185">Reference proteome</keyword>
<evidence type="ECO:0000313" key="4">
    <source>
        <dbReference type="Proteomes" id="UP000271010"/>
    </source>
</evidence>
<dbReference type="AlphaFoldDB" id="A0A3M9N516"/>
<proteinExistence type="predicted"/>
<organism evidence="3 4">
    <name type="scientific">Rufibacter immobilis</name>
    <dbReference type="NCBI Taxonomy" id="1348778"/>
    <lineage>
        <taxon>Bacteria</taxon>
        <taxon>Pseudomonadati</taxon>
        <taxon>Bacteroidota</taxon>
        <taxon>Cytophagia</taxon>
        <taxon>Cytophagales</taxon>
        <taxon>Hymenobacteraceae</taxon>
        <taxon>Rufibacter</taxon>
    </lineage>
</organism>
<name>A0A3M9N516_9BACT</name>
<reference evidence="3 4" key="1">
    <citation type="submission" date="2018-11" db="EMBL/GenBank/DDBJ databases">
        <title>Rufibacter latericius sp. nov., isolated from water in Baiyang Lake.</title>
        <authorList>
            <person name="Yang Y."/>
        </authorList>
    </citation>
    <scope>NUCLEOTIDE SEQUENCE [LARGE SCALE GENOMIC DNA]</scope>
    <source>
        <strain evidence="3 4">MCC P1</strain>
    </source>
</reference>
<sequence length="231" mass="24552">MKKLFPYFFLLTILSLHAQAQSVDGNGILKTQNRKVESFTGLRVTGGFEVVLTQGASESLKLEAEENILPLIETTVQNGTLQIKTKSGIRNAKRLKAYVTVRSLKSLELSGGIRLNTTNAISGTLLKLDFAGGIEAEMNLQFKELDADVAGGSDITLTGRADRVRFDLAGATKLKALNPKADYVTIDAAGASTAQVNAAKELNVDAAGIVNVGYKGSPKVNKSGMGKVKPI</sequence>
<feature type="signal peptide" evidence="1">
    <location>
        <begin position="1"/>
        <end position="20"/>
    </location>
</feature>
<dbReference type="OrthoDB" id="5585143at2"/>
<dbReference type="RefSeq" id="WP_123131785.1">
    <property type="nucleotide sequence ID" value="NZ_RJJE01000002.1"/>
</dbReference>
<keyword evidence="1" id="KW-0732">Signal</keyword>
<dbReference type="EMBL" id="RJJE01000002">
    <property type="protein sequence ID" value="RNI32485.1"/>
    <property type="molecule type" value="Genomic_DNA"/>
</dbReference>
<dbReference type="Gene3D" id="2.160.20.120">
    <property type="match status" value="1"/>
</dbReference>
<gene>
    <name evidence="3" type="ORF">EFA69_03950</name>
</gene>
<evidence type="ECO:0000313" key="3">
    <source>
        <dbReference type="EMBL" id="RNI32485.1"/>
    </source>
</evidence>
<feature type="domain" description="Putative auto-transporter adhesin head GIN" evidence="2">
    <location>
        <begin position="39"/>
        <end position="218"/>
    </location>
</feature>
<dbReference type="InterPro" id="IPR021255">
    <property type="entry name" value="DUF2807"/>
</dbReference>
<dbReference type="Pfam" id="PF10988">
    <property type="entry name" value="DUF2807"/>
    <property type="match status" value="1"/>
</dbReference>
<feature type="chain" id="PRO_5018233243" evidence="1">
    <location>
        <begin position="21"/>
        <end position="231"/>
    </location>
</feature>